<proteinExistence type="predicted"/>
<gene>
    <name evidence="10" type="ORF">GCM10011512_00170</name>
</gene>
<evidence type="ECO:0000256" key="7">
    <source>
        <dbReference type="ARBA" id="ARBA00023235"/>
    </source>
</evidence>
<feature type="transmembrane region" description="Helical" evidence="8">
    <location>
        <begin position="45"/>
        <end position="71"/>
    </location>
</feature>
<evidence type="ECO:0000256" key="4">
    <source>
        <dbReference type="ARBA" id="ARBA00022746"/>
    </source>
</evidence>
<dbReference type="EMBL" id="BMJI01000001">
    <property type="protein sequence ID" value="GGC77604.1"/>
    <property type="molecule type" value="Genomic_DNA"/>
</dbReference>
<feature type="transmembrane region" description="Helical" evidence="8">
    <location>
        <begin position="6"/>
        <end position="25"/>
    </location>
</feature>
<evidence type="ECO:0000256" key="1">
    <source>
        <dbReference type="ARBA" id="ARBA00004141"/>
    </source>
</evidence>
<keyword evidence="5 8" id="KW-1133">Transmembrane helix</keyword>
<organism evidence="10 11">
    <name type="scientific">Tersicoccus solisilvae</name>
    <dbReference type="NCBI Taxonomy" id="1882339"/>
    <lineage>
        <taxon>Bacteria</taxon>
        <taxon>Bacillati</taxon>
        <taxon>Actinomycetota</taxon>
        <taxon>Actinomycetes</taxon>
        <taxon>Micrococcales</taxon>
        <taxon>Micrococcaceae</taxon>
        <taxon>Tersicoccus</taxon>
    </lineage>
</organism>
<evidence type="ECO:0000256" key="3">
    <source>
        <dbReference type="ARBA" id="ARBA00022692"/>
    </source>
</evidence>
<comment type="pathway">
    <text evidence="2">Carotenoid biosynthesis.</text>
</comment>
<keyword evidence="4" id="KW-0125">Carotenoid biosynthesis</keyword>
<dbReference type="InterPro" id="IPR017825">
    <property type="entry name" value="Lycopene_cyclase_dom"/>
</dbReference>
<comment type="subcellular location">
    <subcellularLocation>
        <location evidence="1">Membrane</location>
        <topology evidence="1">Multi-pass membrane protein</topology>
    </subcellularLocation>
</comment>
<name>A0ABQ1NL80_9MICC</name>
<dbReference type="Pfam" id="PF18916">
    <property type="entry name" value="Lycopene_cyc"/>
    <property type="match status" value="1"/>
</dbReference>
<dbReference type="RefSeq" id="WP_188664490.1">
    <property type="nucleotide sequence ID" value="NZ_BMJI01000001.1"/>
</dbReference>
<evidence type="ECO:0000313" key="10">
    <source>
        <dbReference type="EMBL" id="GGC77604.1"/>
    </source>
</evidence>
<keyword evidence="7" id="KW-0413">Isomerase</keyword>
<reference evidence="11" key="1">
    <citation type="journal article" date="2019" name="Int. J. Syst. Evol. Microbiol.">
        <title>The Global Catalogue of Microorganisms (GCM) 10K type strain sequencing project: providing services to taxonomists for standard genome sequencing and annotation.</title>
        <authorList>
            <consortium name="The Broad Institute Genomics Platform"/>
            <consortium name="The Broad Institute Genome Sequencing Center for Infectious Disease"/>
            <person name="Wu L."/>
            <person name="Ma J."/>
        </authorList>
    </citation>
    <scope>NUCLEOTIDE SEQUENCE [LARGE SCALE GENOMIC DNA]</scope>
    <source>
        <strain evidence="11">CGMCC 1.15480</strain>
    </source>
</reference>
<evidence type="ECO:0000256" key="5">
    <source>
        <dbReference type="ARBA" id="ARBA00022989"/>
    </source>
</evidence>
<keyword evidence="6 8" id="KW-0472">Membrane</keyword>
<evidence type="ECO:0000259" key="9">
    <source>
        <dbReference type="Pfam" id="PF18916"/>
    </source>
</evidence>
<keyword evidence="11" id="KW-1185">Reference proteome</keyword>
<accession>A0ABQ1NL80</accession>
<evidence type="ECO:0000256" key="6">
    <source>
        <dbReference type="ARBA" id="ARBA00023136"/>
    </source>
</evidence>
<evidence type="ECO:0000256" key="2">
    <source>
        <dbReference type="ARBA" id="ARBA00004829"/>
    </source>
</evidence>
<comment type="caution">
    <text evidence="10">The sequence shown here is derived from an EMBL/GenBank/DDBJ whole genome shotgun (WGS) entry which is preliminary data.</text>
</comment>
<sequence>MTYTALNLVVLVLAGVFALVAHRLVNRRTSDARGRVGRVRRPRLVAGAITLAVMLVLTVVFDSIIVGVGLVAYDPARISGVLVGRAPIEDLAYTVGAVLVLPAVWRLLGTGGPRRGSGARR</sequence>
<evidence type="ECO:0000256" key="8">
    <source>
        <dbReference type="SAM" id="Phobius"/>
    </source>
</evidence>
<dbReference type="NCBIfam" id="TIGR03462">
    <property type="entry name" value="CarR_dom_SF"/>
    <property type="match status" value="1"/>
</dbReference>
<feature type="transmembrane region" description="Helical" evidence="8">
    <location>
        <begin position="91"/>
        <end position="108"/>
    </location>
</feature>
<protein>
    <recommendedName>
        <fullName evidence="9">Lycopene cyclase domain-containing protein</fullName>
    </recommendedName>
</protein>
<keyword evidence="3 8" id="KW-0812">Transmembrane</keyword>
<dbReference type="Proteomes" id="UP000597761">
    <property type="component" value="Unassembled WGS sequence"/>
</dbReference>
<feature type="domain" description="Lycopene cyclase" evidence="9">
    <location>
        <begin position="41"/>
        <end position="104"/>
    </location>
</feature>
<evidence type="ECO:0000313" key="11">
    <source>
        <dbReference type="Proteomes" id="UP000597761"/>
    </source>
</evidence>